<dbReference type="SMART" id="SM00267">
    <property type="entry name" value="GGDEF"/>
    <property type="match status" value="1"/>
</dbReference>
<evidence type="ECO:0000313" key="3">
    <source>
        <dbReference type="EMBL" id="RGC14645.1"/>
    </source>
</evidence>
<organism evidence="3 4">
    <name type="scientific">Clostridium innocuum</name>
    <dbReference type="NCBI Taxonomy" id="1522"/>
    <lineage>
        <taxon>Bacteria</taxon>
        <taxon>Bacillati</taxon>
        <taxon>Bacillota</taxon>
        <taxon>Clostridia</taxon>
        <taxon>Eubacteriales</taxon>
        <taxon>Clostridiaceae</taxon>
        <taxon>Clostridium</taxon>
    </lineage>
</organism>
<dbReference type="EMBL" id="QVEV01000019">
    <property type="protein sequence ID" value="RGC14645.1"/>
    <property type="molecule type" value="Genomic_DNA"/>
</dbReference>
<gene>
    <name evidence="3" type="ORF">DXA38_12950</name>
</gene>
<feature type="repeat" description="TPR" evidence="1">
    <location>
        <begin position="126"/>
        <end position="159"/>
    </location>
</feature>
<accession>A0A3E2VUG5</accession>
<sequence length="522" mass="61463">MNTDTLKNLYTEIEEYRVLRDFEGIFHCATQLYDLSIQLKSAHYEIIACYFLGNYYFNKGQYETSMTYLQEGIRIGEESPYPFFQMMCYNVAGMVSATIGDEIMSVEYMLKAYYIAFDHQELGYLYIILNNLGVLFLDLGYYEIAEEYFEKAITERGINGFDDLMINDGYNIINLLGISVFLRNEETYTHWLTWYREYHKRFDDATVDNDYQLYQVLRAAYQQDITSVKKEVTILLAIADSEQDRLHTFKNLIKVCKVCIQFQEQQLSSQVLDKLYQILQDYPEYQKHSELKECQVLYANSFCNEQERLTALQEYYEIRQLELSATHNNMKNTLLLKIDMEQLLYERNQILKKNRELERRSEIEEFTNVMNKTAFRAHVSAELEAMHQDQYICLLVIDIDKFKSINDTFGHLVGDQVLLHVVKVVKEVLRSSDFIGRIGGDEFCVFMKNILSLPYLHERLDELLDRLVNTRIENKQVLSASIGVCMSDHVCRYDEIFQKADEAMYRAKHAGGNRYDITELST</sequence>
<dbReference type="CDD" id="cd01949">
    <property type="entry name" value="GGDEF"/>
    <property type="match status" value="1"/>
</dbReference>
<comment type="caution">
    <text evidence="3">The sequence shown here is derived from an EMBL/GenBank/DDBJ whole genome shotgun (WGS) entry which is preliminary data.</text>
</comment>
<evidence type="ECO:0000256" key="1">
    <source>
        <dbReference type="PROSITE-ProRule" id="PRU00339"/>
    </source>
</evidence>
<dbReference type="GO" id="GO:0052621">
    <property type="term" value="F:diguanylate cyclase activity"/>
    <property type="evidence" value="ECO:0007669"/>
    <property type="project" value="TreeGrafter"/>
</dbReference>
<dbReference type="PROSITE" id="PS50887">
    <property type="entry name" value="GGDEF"/>
    <property type="match status" value="1"/>
</dbReference>
<dbReference type="Proteomes" id="UP000260025">
    <property type="component" value="Unassembled WGS sequence"/>
</dbReference>
<reference evidence="3 4" key="1">
    <citation type="submission" date="2018-08" db="EMBL/GenBank/DDBJ databases">
        <title>A genome reference for cultivated species of the human gut microbiota.</title>
        <authorList>
            <person name="Zou Y."/>
            <person name="Xue W."/>
            <person name="Luo G."/>
        </authorList>
    </citation>
    <scope>NUCLEOTIDE SEQUENCE [LARGE SCALE GENOMIC DNA]</scope>
    <source>
        <strain evidence="3 4">OF01-2LB</strain>
    </source>
</reference>
<dbReference type="PANTHER" id="PTHR45138:SF24">
    <property type="entry name" value="DIGUANYLATE CYCLASE DGCC-RELATED"/>
    <property type="match status" value="1"/>
</dbReference>
<protein>
    <submittedName>
        <fullName evidence="3">GGDEF domain-containing protein</fullName>
    </submittedName>
</protein>
<dbReference type="GO" id="GO:0043709">
    <property type="term" value="P:cell adhesion involved in single-species biofilm formation"/>
    <property type="evidence" value="ECO:0007669"/>
    <property type="project" value="TreeGrafter"/>
</dbReference>
<dbReference type="Gene3D" id="1.25.40.10">
    <property type="entry name" value="Tetratricopeptide repeat domain"/>
    <property type="match status" value="1"/>
</dbReference>
<dbReference type="OrthoDB" id="9805474at2"/>
<dbReference type="InterPro" id="IPR043128">
    <property type="entry name" value="Rev_trsase/Diguanyl_cyclase"/>
</dbReference>
<dbReference type="SUPFAM" id="SSF48452">
    <property type="entry name" value="TPR-like"/>
    <property type="match status" value="1"/>
</dbReference>
<dbReference type="InterPro" id="IPR050469">
    <property type="entry name" value="Diguanylate_Cyclase"/>
</dbReference>
<dbReference type="SMART" id="SM00028">
    <property type="entry name" value="TPR"/>
    <property type="match status" value="2"/>
</dbReference>
<dbReference type="InterPro" id="IPR029787">
    <property type="entry name" value="Nucleotide_cyclase"/>
</dbReference>
<dbReference type="PANTHER" id="PTHR45138">
    <property type="entry name" value="REGULATORY COMPONENTS OF SENSORY TRANSDUCTION SYSTEM"/>
    <property type="match status" value="1"/>
</dbReference>
<dbReference type="InterPro" id="IPR000160">
    <property type="entry name" value="GGDEF_dom"/>
</dbReference>
<dbReference type="Pfam" id="PF13181">
    <property type="entry name" value="TPR_8"/>
    <property type="match status" value="2"/>
</dbReference>
<dbReference type="Gene3D" id="3.30.70.270">
    <property type="match status" value="1"/>
</dbReference>
<dbReference type="GO" id="GO:1902201">
    <property type="term" value="P:negative regulation of bacterial-type flagellum-dependent cell motility"/>
    <property type="evidence" value="ECO:0007669"/>
    <property type="project" value="TreeGrafter"/>
</dbReference>
<evidence type="ECO:0000313" key="4">
    <source>
        <dbReference type="Proteomes" id="UP000260025"/>
    </source>
</evidence>
<dbReference type="InterPro" id="IPR011990">
    <property type="entry name" value="TPR-like_helical_dom_sf"/>
</dbReference>
<dbReference type="GO" id="GO:0005886">
    <property type="term" value="C:plasma membrane"/>
    <property type="evidence" value="ECO:0007669"/>
    <property type="project" value="TreeGrafter"/>
</dbReference>
<dbReference type="InterPro" id="IPR019734">
    <property type="entry name" value="TPR_rpt"/>
</dbReference>
<name>A0A3E2VUG5_CLOIN</name>
<keyword evidence="1" id="KW-0802">TPR repeat</keyword>
<proteinExistence type="predicted"/>
<feature type="domain" description="GGDEF" evidence="2">
    <location>
        <begin position="390"/>
        <end position="520"/>
    </location>
</feature>
<dbReference type="Pfam" id="PF00990">
    <property type="entry name" value="GGDEF"/>
    <property type="match status" value="1"/>
</dbReference>
<dbReference type="SUPFAM" id="SSF55073">
    <property type="entry name" value="Nucleotide cyclase"/>
    <property type="match status" value="1"/>
</dbReference>
<dbReference type="PROSITE" id="PS50005">
    <property type="entry name" value="TPR"/>
    <property type="match status" value="1"/>
</dbReference>
<evidence type="ECO:0000259" key="2">
    <source>
        <dbReference type="PROSITE" id="PS50887"/>
    </source>
</evidence>
<dbReference type="NCBIfam" id="TIGR00254">
    <property type="entry name" value="GGDEF"/>
    <property type="match status" value="1"/>
</dbReference>
<dbReference type="AlphaFoldDB" id="A0A3E2VUG5"/>